<protein>
    <recommendedName>
        <fullName evidence="7">Tubulin-specific chaperone D</fullName>
    </recommendedName>
</protein>
<dbReference type="PANTHER" id="PTHR12658:SF0">
    <property type="entry name" value="TUBULIN-SPECIFIC CHAPERONE D"/>
    <property type="match status" value="1"/>
</dbReference>
<dbReference type="SUPFAM" id="SSF48371">
    <property type="entry name" value="ARM repeat"/>
    <property type="match status" value="2"/>
</dbReference>
<evidence type="ECO:0000256" key="2">
    <source>
        <dbReference type="SAM" id="MobiDB-lite"/>
    </source>
</evidence>
<feature type="compositionally biased region" description="Polar residues" evidence="2">
    <location>
        <begin position="385"/>
        <end position="400"/>
    </location>
</feature>
<name>A0AAN6GVC9_9BASI</name>
<keyword evidence="6" id="KW-1185">Reference proteome</keyword>
<dbReference type="InterPro" id="IPR011989">
    <property type="entry name" value="ARM-like"/>
</dbReference>
<gene>
    <name evidence="5" type="ORF">OC846_000720</name>
</gene>
<reference evidence="5" key="1">
    <citation type="journal article" date="2023" name="PhytoFront">
        <title>Draft Genome Resources of Seven Strains of Tilletia horrida, Causal Agent of Kernel Smut of Rice.</title>
        <authorList>
            <person name="Khanal S."/>
            <person name="Antony Babu S."/>
            <person name="Zhou X.G."/>
        </authorList>
    </citation>
    <scope>NUCLEOTIDE SEQUENCE</scope>
    <source>
        <strain evidence="5">TX6</strain>
    </source>
</reference>
<dbReference type="PANTHER" id="PTHR12658">
    <property type="entry name" value="BETA-TUBULIN COFACTOR D"/>
    <property type="match status" value="1"/>
</dbReference>
<evidence type="ECO:0000313" key="6">
    <source>
        <dbReference type="Proteomes" id="UP001176517"/>
    </source>
</evidence>
<feature type="region of interest" description="Disordered" evidence="2">
    <location>
        <begin position="1"/>
        <end position="20"/>
    </location>
</feature>
<evidence type="ECO:0000313" key="5">
    <source>
        <dbReference type="EMBL" id="KAK0557073.1"/>
    </source>
</evidence>
<evidence type="ECO:0000259" key="3">
    <source>
        <dbReference type="Pfam" id="PF12612"/>
    </source>
</evidence>
<organism evidence="5 6">
    <name type="scientific">Tilletia horrida</name>
    <dbReference type="NCBI Taxonomy" id="155126"/>
    <lineage>
        <taxon>Eukaryota</taxon>
        <taxon>Fungi</taxon>
        <taxon>Dikarya</taxon>
        <taxon>Basidiomycota</taxon>
        <taxon>Ustilaginomycotina</taxon>
        <taxon>Exobasidiomycetes</taxon>
        <taxon>Tilletiales</taxon>
        <taxon>Tilletiaceae</taxon>
        <taxon>Tilletia</taxon>
    </lineage>
</organism>
<dbReference type="Pfam" id="PF12612">
    <property type="entry name" value="TFCD_C"/>
    <property type="match status" value="1"/>
</dbReference>
<dbReference type="Gene3D" id="1.25.10.10">
    <property type="entry name" value="Leucine-rich Repeat Variant"/>
    <property type="match status" value="2"/>
</dbReference>
<dbReference type="EMBL" id="JAPDMZ010000008">
    <property type="protein sequence ID" value="KAK0557073.1"/>
    <property type="molecule type" value="Genomic_DNA"/>
</dbReference>
<dbReference type="GO" id="GO:0005096">
    <property type="term" value="F:GTPase activator activity"/>
    <property type="evidence" value="ECO:0007669"/>
    <property type="project" value="InterPro"/>
</dbReference>
<evidence type="ECO:0000256" key="1">
    <source>
        <dbReference type="ARBA" id="ARBA00023186"/>
    </source>
</evidence>
<dbReference type="InterPro" id="IPR016024">
    <property type="entry name" value="ARM-type_fold"/>
</dbReference>
<dbReference type="InterPro" id="IPR022577">
    <property type="entry name" value="TBCD_C"/>
</dbReference>
<dbReference type="Pfam" id="PF23579">
    <property type="entry name" value="ARM_TBCD"/>
    <property type="match status" value="1"/>
</dbReference>
<dbReference type="InterPro" id="IPR058033">
    <property type="entry name" value="ARM_TBCD_2nd"/>
</dbReference>
<dbReference type="AlphaFoldDB" id="A0AAN6GVC9"/>
<feature type="compositionally biased region" description="Polar residues" evidence="2">
    <location>
        <begin position="52"/>
        <end position="67"/>
    </location>
</feature>
<feature type="region of interest" description="Disordered" evidence="2">
    <location>
        <begin position="379"/>
        <end position="408"/>
    </location>
</feature>
<feature type="domain" description="Tubulin-folding cofactor D C-terminal" evidence="3">
    <location>
        <begin position="937"/>
        <end position="1117"/>
    </location>
</feature>
<dbReference type="Proteomes" id="UP001176517">
    <property type="component" value="Unassembled WGS sequence"/>
</dbReference>
<feature type="region of interest" description="Disordered" evidence="2">
    <location>
        <begin position="52"/>
        <end position="74"/>
    </location>
</feature>
<accession>A0AAN6GVC9</accession>
<dbReference type="GO" id="GO:0007021">
    <property type="term" value="P:tubulin complex assembly"/>
    <property type="evidence" value="ECO:0007669"/>
    <property type="project" value="InterPro"/>
</dbReference>
<keyword evidence="1" id="KW-0143">Chaperone</keyword>
<dbReference type="GO" id="GO:0048487">
    <property type="term" value="F:beta-tubulin binding"/>
    <property type="evidence" value="ECO:0007669"/>
    <property type="project" value="InterPro"/>
</dbReference>
<dbReference type="GO" id="GO:0007023">
    <property type="term" value="P:post-chaperonin tubulin folding pathway"/>
    <property type="evidence" value="ECO:0007669"/>
    <property type="project" value="InterPro"/>
</dbReference>
<sequence length="1210" mass="132121">MSRAETAVALQGDADADGPLSELAAVEERELSSFEHIDQFRSVLSELLASASPDTGSATDASVTAPTPTVKKRDKTEAALNPYQNASIAKLIEILSPYQEQPHLLDPYLDELVIPPVQAFQKLIRSGDGAVASLNSPRLQELAVLIYTYTKIRGDKVITRFFPHEVDDLLPVVTALEALVPGQSSSISVAWELRYVLVLWLSLVCMIPFDLRQLDEVASQTSQSADPALRVVRGTVAERIESLAKTFLASPGKERDAAAVLLGKLFQRRDLKYQALAAFLSWTKVAAHSTETTPFLQTGIMQALCEIIKVSDPASIETHLAVLQGLFESLDSAAQNQSEQQPNVLILRYEAKMACRLGLKLLKPRRLMPRSTTAKALDHNLKASDGNSGNVHDAAGNSTLADEEGDAEEDVPEEIDGFVAKLLSCLESKDTAVRYSAAKGIARLCERLPPSFVTQLTDAIRSLFAINVIEPRPSDGQFNTVDSASGLNFDFSSSPDLSNASEHTWQGACMAVAELARRGLLPADELDETMKWILRALTFDVRRGANSVGSAVRDAACYVLWALARAHANANAIRAHTVAIASELLIVATLDREVSVRRAASAAFQECVGRMGNIPHGIDVLRKTDFYVVGIRRNAFVNCASEVAMQVPRRHFGAQHEVYRRPLLRHLLTVTYCHWDRSMRTLAAQSIRSLVNLDFDGQAVPVARRLLSCIKRPDAFVVHGSLLALSQLAELCAEYPHSPTSTAVLQTCLVALNDAPLSVLRSTGAAWPLCAACELIRSTSSTCQQTQVEAHSSDQDWKGLHPSRQQSNALLLGSTRFDRYVDLFELTIRFLVSLLEVKGPLHSSVIEVRRNAVRSLDTALTGLGSKFNDVLSVELGGIVVKALLSCLEDYTVDQRGDVGSWVRIASLTTLRHYIEMSAWHSDTTQFTARIARTQLDEMLAGVSKQAVERIDAVRQHAGLQLIAIRASCSPLVELTGGEILDAALSGNDAGHFQDASWAFPRMITLLEVPVYRVPVLRGIATSLASKSDLANRIVGSSLSDWAAAEDGRFRMLLGELHRLGVANFGSNTTFVPVLVTMNVLIEGGAAEDSDVLEDADLAKKLCRICTQSADKMKSMARVQASAALCVNLLRLPSARHKVLDALPIFLLHSFTAVRSFTAEHLYNVLQEVIEDDVPEEVEEIILNTKWAQRLQKVQTPKLVELLTSAIPVES</sequence>
<dbReference type="Pfam" id="PF25767">
    <property type="entry name" value="ARM_TBCD_2nd"/>
    <property type="match status" value="2"/>
</dbReference>
<feature type="domain" description="Tubulin-folding cofactor D ARM repeats" evidence="4">
    <location>
        <begin position="499"/>
        <end position="618"/>
    </location>
</feature>
<dbReference type="GO" id="GO:0000226">
    <property type="term" value="P:microtubule cytoskeleton organization"/>
    <property type="evidence" value="ECO:0007669"/>
    <property type="project" value="TreeGrafter"/>
</dbReference>
<proteinExistence type="predicted"/>
<comment type="caution">
    <text evidence="5">The sequence shown here is derived from an EMBL/GenBank/DDBJ whole genome shotgun (WGS) entry which is preliminary data.</text>
</comment>
<dbReference type="InterPro" id="IPR033162">
    <property type="entry name" value="TBCD"/>
</dbReference>
<evidence type="ECO:0008006" key="7">
    <source>
        <dbReference type="Google" id="ProtNLM"/>
    </source>
</evidence>
<evidence type="ECO:0000259" key="4">
    <source>
        <dbReference type="Pfam" id="PF25767"/>
    </source>
</evidence>
<feature type="domain" description="Tubulin-folding cofactor D ARM repeats" evidence="4">
    <location>
        <begin position="348"/>
        <end position="465"/>
    </location>
</feature>